<dbReference type="EMBL" id="JADQDC010000001">
    <property type="protein sequence ID" value="MBF9149766.1"/>
    <property type="molecule type" value="Genomic_DNA"/>
</dbReference>
<gene>
    <name evidence="1" type="ORF">I2488_01995</name>
</gene>
<name>A0ABS0HCS2_9SPHN</name>
<evidence type="ECO:0000313" key="2">
    <source>
        <dbReference type="Proteomes" id="UP000600799"/>
    </source>
</evidence>
<dbReference type="PANTHER" id="PTHR36451">
    <property type="entry name" value="PAPS-DEPENDENT SULFOTRANSFERASE STF3"/>
    <property type="match status" value="1"/>
</dbReference>
<keyword evidence="2" id="KW-1185">Reference proteome</keyword>
<proteinExistence type="predicted"/>
<dbReference type="Gene3D" id="3.40.50.300">
    <property type="entry name" value="P-loop containing nucleotide triphosphate hydrolases"/>
    <property type="match status" value="1"/>
</dbReference>
<dbReference type="RefSeq" id="WP_196274125.1">
    <property type="nucleotide sequence ID" value="NZ_JADQDC010000001.1"/>
</dbReference>
<accession>A0ABS0HCS2</accession>
<dbReference type="Pfam" id="PF13469">
    <property type="entry name" value="Sulfotransfer_3"/>
    <property type="match status" value="1"/>
</dbReference>
<organism evidence="1 2">
    <name type="scientific">Novosphingobium jiangmenense</name>
    <dbReference type="NCBI Taxonomy" id="2791981"/>
    <lineage>
        <taxon>Bacteria</taxon>
        <taxon>Pseudomonadati</taxon>
        <taxon>Pseudomonadota</taxon>
        <taxon>Alphaproteobacteria</taxon>
        <taxon>Sphingomonadales</taxon>
        <taxon>Sphingomonadaceae</taxon>
        <taxon>Novosphingobium</taxon>
    </lineage>
</organism>
<dbReference type="InterPro" id="IPR052736">
    <property type="entry name" value="Stf3_sulfotransferase"/>
</dbReference>
<sequence>MATTATRSAPVFDRESLLAAARTRTGLSDFGDTWFFEPMDQYIAAANAEGKLTEAGFAGQTESILRGLASRLRMVEDIKRHPEIMDEEVEVAAIILGLPRTGSTIFHRLLASAPGMTAIRWYEAQNYAPLPGDEPGNPKARRAYAEAMIEGWLNLSPELASIHPLDPDAPDEEIIILGQLFITTMVEAMTFIPSFAKWLNGYDQAKGYEDLKTILKYLQWQDPTRRGKKWILKSPQNLPYTDVIANAFPKAVLVMTHRDPLEVVPSYVSMEAALYKLNSVHSDEEVGAFWFPRLAEWMHRFEEARARIGEDRFIDIDYREVAREPLKQAQRVLAHIGVPLDDKIEAALTEFMAGNKREQRPMHDYSLERFGLNEAEVREAFASYRARYIARD</sequence>
<dbReference type="PANTHER" id="PTHR36451:SF1">
    <property type="entry name" value="OMEGA-HYDROXY-BETA-DIHYDROMENAQUINONE-9 SULFOTRANSFERASE STF3"/>
    <property type="match status" value="1"/>
</dbReference>
<dbReference type="InterPro" id="IPR027417">
    <property type="entry name" value="P-loop_NTPase"/>
</dbReference>
<evidence type="ECO:0000313" key="1">
    <source>
        <dbReference type="EMBL" id="MBF9149766.1"/>
    </source>
</evidence>
<dbReference type="Proteomes" id="UP000600799">
    <property type="component" value="Unassembled WGS sequence"/>
</dbReference>
<dbReference type="SUPFAM" id="SSF52540">
    <property type="entry name" value="P-loop containing nucleoside triphosphate hydrolases"/>
    <property type="match status" value="1"/>
</dbReference>
<protein>
    <submittedName>
        <fullName evidence="1">Sulfotransferase</fullName>
    </submittedName>
</protein>
<comment type="caution">
    <text evidence="1">The sequence shown here is derived from an EMBL/GenBank/DDBJ whole genome shotgun (WGS) entry which is preliminary data.</text>
</comment>
<reference evidence="1 2" key="1">
    <citation type="submission" date="2020-11" db="EMBL/GenBank/DDBJ databases">
        <title>The genome sequence of Novosphingobium sp. 1Y9A.</title>
        <authorList>
            <person name="Liu Y."/>
        </authorList>
    </citation>
    <scope>NUCLEOTIDE SEQUENCE [LARGE SCALE GENOMIC DNA]</scope>
    <source>
        <strain evidence="1 2">1Y9A</strain>
    </source>
</reference>